<dbReference type="AlphaFoldDB" id="A0A158KJ41"/>
<dbReference type="RefSeq" id="WP_087633967.1">
    <property type="nucleotide sequence ID" value="NZ_FCNZ02000079.1"/>
</dbReference>
<reference evidence="6" key="1">
    <citation type="submission" date="2016-01" db="EMBL/GenBank/DDBJ databases">
        <authorList>
            <person name="Peeters Charlotte."/>
        </authorList>
    </citation>
    <scope>NUCLEOTIDE SEQUENCE</scope>
    <source>
        <strain evidence="6">LMG 22936</strain>
    </source>
</reference>
<evidence type="ECO:0000313" key="7">
    <source>
        <dbReference type="Proteomes" id="UP000054717"/>
    </source>
</evidence>
<keyword evidence="7" id="KW-1185">Reference proteome</keyword>
<organism evidence="6 7">
    <name type="scientific">Caballeronia telluris</name>
    <dbReference type="NCBI Taxonomy" id="326475"/>
    <lineage>
        <taxon>Bacteria</taxon>
        <taxon>Pseudomonadati</taxon>
        <taxon>Pseudomonadota</taxon>
        <taxon>Betaproteobacteria</taxon>
        <taxon>Burkholderiales</taxon>
        <taxon>Burkholderiaceae</taxon>
        <taxon>Caballeronia</taxon>
    </lineage>
</organism>
<dbReference type="Pfam" id="PF00389">
    <property type="entry name" value="2-Hacid_dh"/>
    <property type="match status" value="1"/>
</dbReference>
<feature type="domain" description="D-isomer specific 2-hydroxyacid dehydrogenase NAD-binding" evidence="5">
    <location>
        <begin position="115"/>
        <end position="289"/>
    </location>
</feature>
<dbReference type="SUPFAM" id="SSF52283">
    <property type="entry name" value="Formate/glycerate dehydrogenase catalytic domain-like"/>
    <property type="match status" value="1"/>
</dbReference>
<evidence type="ECO:0000259" key="5">
    <source>
        <dbReference type="Pfam" id="PF02826"/>
    </source>
</evidence>
<evidence type="ECO:0000256" key="3">
    <source>
        <dbReference type="RuleBase" id="RU003719"/>
    </source>
</evidence>
<dbReference type="STRING" id="326475.AWB66_06312"/>
<proteinExistence type="inferred from homology"/>
<accession>A0A158KJ41</accession>
<dbReference type="InterPro" id="IPR006139">
    <property type="entry name" value="D-isomer_2_OHA_DH_cat_dom"/>
</dbReference>
<name>A0A158KJ41_9BURK</name>
<gene>
    <name evidence="6" type="ORF">AWB66_06312</name>
</gene>
<evidence type="ECO:0000313" key="6">
    <source>
        <dbReference type="EMBL" id="SAL80779.1"/>
    </source>
</evidence>
<protein>
    <submittedName>
        <fullName evidence="6">D-isomer specific 2-hydroxyacid dehydrogenase</fullName>
    </submittedName>
</protein>
<comment type="caution">
    <text evidence="6">The sequence shown here is derived from an EMBL/GenBank/DDBJ whole genome shotgun (WGS) entry which is preliminary data.</text>
</comment>
<comment type="similarity">
    <text evidence="1 3">Belongs to the D-isomer specific 2-hydroxyacid dehydrogenase family.</text>
</comment>
<dbReference type="GO" id="GO:0005829">
    <property type="term" value="C:cytosol"/>
    <property type="evidence" value="ECO:0007669"/>
    <property type="project" value="TreeGrafter"/>
</dbReference>
<dbReference type="InterPro" id="IPR029752">
    <property type="entry name" value="D-isomer_DH_CS1"/>
</dbReference>
<dbReference type="CDD" id="cd05301">
    <property type="entry name" value="GDH"/>
    <property type="match status" value="1"/>
</dbReference>
<keyword evidence="2 3" id="KW-0560">Oxidoreductase</keyword>
<dbReference type="SUPFAM" id="SSF51735">
    <property type="entry name" value="NAD(P)-binding Rossmann-fold domains"/>
    <property type="match status" value="1"/>
</dbReference>
<dbReference type="PANTHER" id="PTHR10996:SF283">
    <property type="entry name" value="GLYOXYLATE_HYDROXYPYRUVATE REDUCTASE B"/>
    <property type="match status" value="1"/>
</dbReference>
<dbReference type="PROSITE" id="PS00671">
    <property type="entry name" value="D_2_HYDROXYACID_DH_3"/>
    <property type="match status" value="1"/>
</dbReference>
<evidence type="ECO:0000256" key="2">
    <source>
        <dbReference type="ARBA" id="ARBA00023002"/>
    </source>
</evidence>
<dbReference type="InterPro" id="IPR029753">
    <property type="entry name" value="D-isomer_DH_CS"/>
</dbReference>
<dbReference type="PANTHER" id="PTHR10996">
    <property type="entry name" value="2-HYDROXYACID DEHYDROGENASE-RELATED"/>
    <property type="match status" value="1"/>
</dbReference>
<evidence type="ECO:0000259" key="4">
    <source>
        <dbReference type="Pfam" id="PF00389"/>
    </source>
</evidence>
<dbReference type="GO" id="GO:0016618">
    <property type="term" value="F:hydroxypyruvate reductase [NAD(P)H] activity"/>
    <property type="evidence" value="ECO:0007669"/>
    <property type="project" value="TreeGrafter"/>
</dbReference>
<feature type="domain" description="D-isomer specific 2-hydroxyacid dehydrogenase catalytic" evidence="4">
    <location>
        <begin position="46"/>
        <end position="319"/>
    </location>
</feature>
<dbReference type="GO" id="GO:0051287">
    <property type="term" value="F:NAD binding"/>
    <property type="evidence" value="ECO:0007669"/>
    <property type="project" value="InterPro"/>
</dbReference>
<dbReference type="Proteomes" id="UP000054717">
    <property type="component" value="Unassembled WGS sequence"/>
</dbReference>
<dbReference type="Gene3D" id="3.40.50.720">
    <property type="entry name" value="NAD(P)-binding Rossmann-like Domain"/>
    <property type="match status" value="2"/>
</dbReference>
<dbReference type="InterPro" id="IPR006140">
    <property type="entry name" value="D-isomer_DH_NAD-bd"/>
</dbReference>
<sequence>MPENNRTKLLIARRVPQAVAARAIDEFQAYVTESDMDSWSVVDFCKTHNVQAVLVGKKSGLQKEHIAALPPTVKIIANASAGVDHMDVAYARKQGIAVTNAPDALTECTADFTMLLILAAGRRAAEYGKIMRSGWGKSFGMTEMLGKRANGKTLGIVGFGRIGRAVARRAQGFGMRVIYTDIVRAAPSLENGATFYPSVREMLPHSEVLTLHVPGGGEPLMTKEEFDSLPKGAVFVNAARGALVDEDALYNALTSGHLFSAGLDVYRNEPNVDPRFASLENVFLTPHMASATVETRDQMGFTALDNVAAVLNGKSALNPA</sequence>
<evidence type="ECO:0000256" key="1">
    <source>
        <dbReference type="ARBA" id="ARBA00005854"/>
    </source>
</evidence>
<dbReference type="Pfam" id="PF02826">
    <property type="entry name" value="2-Hacid_dh_C"/>
    <property type="match status" value="1"/>
</dbReference>
<dbReference type="GO" id="GO:0030267">
    <property type="term" value="F:glyoxylate reductase (NADPH) activity"/>
    <property type="evidence" value="ECO:0007669"/>
    <property type="project" value="TreeGrafter"/>
</dbReference>
<dbReference type="InterPro" id="IPR050223">
    <property type="entry name" value="D-isomer_2-hydroxyacid_DH"/>
</dbReference>
<dbReference type="PROSITE" id="PS00065">
    <property type="entry name" value="D_2_HYDROXYACID_DH_1"/>
    <property type="match status" value="1"/>
</dbReference>
<dbReference type="EMBL" id="FCNZ02000079">
    <property type="protein sequence ID" value="SAL80779.1"/>
    <property type="molecule type" value="Genomic_DNA"/>
</dbReference>
<dbReference type="InterPro" id="IPR036291">
    <property type="entry name" value="NAD(P)-bd_dom_sf"/>
</dbReference>